<feature type="transmembrane region" description="Helical" evidence="1">
    <location>
        <begin position="141"/>
        <end position="162"/>
    </location>
</feature>
<dbReference type="KEGG" id="srt:Srot_1390"/>
<organism evidence="2 3">
    <name type="scientific">Segniliparus rotundus (strain ATCC BAA-972 / CDC 1076 / CIP 108378 / DSM 44985 / JCM 13578)</name>
    <dbReference type="NCBI Taxonomy" id="640132"/>
    <lineage>
        <taxon>Bacteria</taxon>
        <taxon>Bacillati</taxon>
        <taxon>Actinomycetota</taxon>
        <taxon>Actinomycetes</taxon>
        <taxon>Mycobacteriales</taxon>
        <taxon>Segniliparaceae</taxon>
        <taxon>Segniliparus</taxon>
    </lineage>
</organism>
<proteinExistence type="predicted"/>
<feature type="transmembrane region" description="Helical" evidence="1">
    <location>
        <begin position="62"/>
        <end position="88"/>
    </location>
</feature>
<dbReference type="AlphaFoldDB" id="D6Z7C4"/>
<dbReference type="HOGENOM" id="CLU_133287_0_0_11"/>
<dbReference type="Proteomes" id="UP000002247">
    <property type="component" value="Chromosome"/>
</dbReference>
<gene>
    <name evidence="2" type="ordered locus">Srot_1390</name>
</gene>
<feature type="transmembrane region" description="Helical" evidence="1">
    <location>
        <begin position="26"/>
        <end position="50"/>
    </location>
</feature>
<sequence>MTETPPAVAPPSEAERRQPPRGVRGFLTAAVLAVFAAAVWIFGYSGWFVVTSVWGDDPDPPSVAFAAGVVLAVVGGLVVAASSLVSVLHRLEVLHDDQGPGRWLHFSWTTGELCALAGLVVLVALGVVMVALSQFTATGKAVVIGLFALCVLIPFAPAYEIWRRRAGAKAD</sequence>
<evidence type="ECO:0000313" key="2">
    <source>
        <dbReference type="EMBL" id="ADG97854.1"/>
    </source>
</evidence>
<keyword evidence="3" id="KW-1185">Reference proteome</keyword>
<accession>D6Z7C4</accession>
<protein>
    <submittedName>
        <fullName evidence="2">Uncharacterized protein</fullName>
    </submittedName>
</protein>
<keyword evidence="1" id="KW-0812">Transmembrane</keyword>
<keyword evidence="1" id="KW-0472">Membrane</keyword>
<reference evidence="2 3" key="1">
    <citation type="journal article" date="2010" name="Stand. Genomic Sci.">
        <title>Complete genome sequence of Segniliparus rotundus type strain (CDC 1076).</title>
        <authorList>
            <person name="Sikorski J."/>
            <person name="Lapidus A."/>
            <person name="Copeland A."/>
            <person name="Misra M."/>
            <person name="Glavina Del Rio T."/>
            <person name="Nolan M."/>
            <person name="Lucas S."/>
            <person name="Chen F."/>
            <person name="Tice H."/>
            <person name="Cheng J.F."/>
            <person name="Jando M."/>
            <person name="Schneider S."/>
            <person name="Bruce D."/>
            <person name="Goodwin L."/>
            <person name="Pitluck S."/>
            <person name="Liolios K."/>
            <person name="Mikhailova N."/>
            <person name="Pati A."/>
            <person name="Ivanova N."/>
            <person name="Mavromatis K."/>
            <person name="Chen A."/>
            <person name="Palaniappan K."/>
            <person name="Chertkov O."/>
            <person name="Land M."/>
            <person name="Hauser L."/>
            <person name="Chang Y.J."/>
            <person name="Jeffries C.D."/>
            <person name="Brettin T."/>
            <person name="Detter J.C."/>
            <person name="Han C."/>
            <person name="Rohde M."/>
            <person name="Goker M."/>
            <person name="Bristow J."/>
            <person name="Eisen J.A."/>
            <person name="Markowitz V."/>
            <person name="Hugenholtz P."/>
            <person name="Kyrpides N.C."/>
            <person name="Klenk H.P."/>
        </authorList>
    </citation>
    <scope>NUCLEOTIDE SEQUENCE [LARGE SCALE GENOMIC DNA]</scope>
    <source>
        <strain evidence="3">ATCC BAA-972 / CDC 1076 / CIP 108378 / DSM 44985 / JCM 13578</strain>
    </source>
</reference>
<keyword evidence="1" id="KW-1133">Transmembrane helix</keyword>
<dbReference type="RefSeq" id="WP_013138308.1">
    <property type="nucleotide sequence ID" value="NC_014168.1"/>
</dbReference>
<evidence type="ECO:0000256" key="1">
    <source>
        <dbReference type="SAM" id="Phobius"/>
    </source>
</evidence>
<feature type="transmembrane region" description="Helical" evidence="1">
    <location>
        <begin position="113"/>
        <end position="135"/>
    </location>
</feature>
<dbReference type="STRING" id="640132.Srot_1390"/>
<dbReference type="EMBL" id="CP001958">
    <property type="protein sequence ID" value="ADG97854.1"/>
    <property type="molecule type" value="Genomic_DNA"/>
</dbReference>
<evidence type="ECO:0000313" key="3">
    <source>
        <dbReference type="Proteomes" id="UP000002247"/>
    </source>
</evidence>
<name>D6Z7C4_SEGRD</name>